<evidence type="ECO:0000256" key="8">
    <source>
        <dbReference type="SAM" id="SignalP"/>
    </source>
</evidence>
<protein>
    <recommendedName>
        <fullName evidence="6">Lipoprotein</fullName>
    </recommendedName>
</protein>
<evidence type="ECO:0000256" key="5">
    <source>
        <dbReference type="ARBA" id="ARBA00023288"/>
    </source>
</evidence>
<reference evidence="9 10" key="1">
    <citation type="submission" date="2016-10" db="EMBL/GenBank/DDBJ databases">
        <authorList>
            <person name="de Groot N.N."/>
        </authorList>
    </citation>
    <scope>NUCLEOTIDE SEQUENCE [LARGE SCALE GENOMIC DNA]</scope>
    <source>
        <strain evidence="9 10">CGMCC 1.10434</strain>
    </source>
</reference>
<keyword evidence="5 6" id="KW-0449">Lipoprotein</keyword>
<feature type="lipid moiety-binding region" description="S-diacylglycerol cysteine" evidence="7">
    <location>
        <position position="21"/>
    </location>
</feature>
<name>A0A1H8LGE5_9BACI</name>
<sequence length="289" mass="31363">MKKTIYRLGLVILIVGLLAACSSNAQSETIHVKIGVTGSDGQSWDIIKEGAAEEGIEIELVEFSDYTLPNHALANEEVDINSFQHLAFLSQFNVENDYNIVPIGATVIAPLGIYSDNYDSIEDFPDGGEIAVPNDPANLGRSLRLLESAGLIELGADVGLYGTLDDIVSNPKDLDIVLVAPQQTPRVLPDVVASVINSGIAGQAGLYIDDTLFYDDPYSEEARPYVNVFAVNEADKDNEAFLTIARLYQTEEVEEAVREDTNGGSLVVDIDVEDLQETLTQLQNDIKAE</sequence>
<dbReference type="InterPro" id="IPR004872">
    <property type="entry name" value="Lipoprotein_NlpA"/>
</dbReference>
<keyword evidence="2 8" id="KW-0732">Signal</keyword>
<feature type="chain" id="PRO_5038959586" description="Lipoprotein" evidence="8">
    <location>
        <begin position="26"/>
        <end position="289"/>
    </location>
</feature>
<keyword evidence="3" id="KW-0472">Membrane</keyword>
<dbReference type="STRING" id="872970.SAMN04488134_103188"/>
<evidence type="ECO:0000256" key="4">
    <source>
        <dbReference type="ARBA" id="ARBA00023139"/>
    </source>
</evidence>
<evidence type="ECO:0000256" key="7">
    <source>
        <dbReference type="PIRSR" id="PIRSR002854-1"/>
    </source>
</evidence>
<dbReference type="RefSeq" id="WP_091496044.1">
    <property type="nucleotide sequence ID" value="NZ_FODJ01000003.1"/>
</dbReference>
<dbReference type="SUPFAM" id="SSF53850">
    <property type="entry name" value="Periplasmic binding protein-like II"/>
    <property type="match status" value="1"/>
</dbReference>
<evidence type="ECO:0000313" key="10">
    <source>
        <dbReference type="Proteomes" id="UP000199300"/>
    </source>
</evidence>
<keyword evidence="10" id="KW-1185">Reference proteome</keyword>
<comment type="similarity">
    <text evidence="6">Belongs to the nlpA lipoprotein family.</text>
</comment>
<accession>A0A1H8LGE5</accession>
<evidence type="ECO:0000256" key="6">
    <source>
        <dbReference type="PIRNR" id="PIRNR002854"/>
    </source>
</evidence>
<evidence type="ECO:0000256" key="3">
    <source>
        <dbReference type="ARBA" id="ARBA00023136"/>
    </source>
</evidence>
<proteinExistence type="inferred from homology"/>
<comment type="subcellular location">
    <subcellularLocation>
        <location evidence="1">Membrane</location>
        <topology evidence="1">Lipid-anchor</topology>
    </subcellularLocation>
</comment>
<organism evidence="9 10">
    <name type="scientific">Amphibacillus marinus</name>
    <dbReference type="NCBI Taxonomy" id="872970"/>
    <lineage>
        <taxon>Bacteria</taxon>
        <taxon>Bacillati</taxon>
        <taxon>Bacillota</taxon>
        <taxon>Bacilli</taxon>
        <taxon>Bacillales</taxon>
        <taxon>Bacillaceae</taxon>
        <taxon>Amphibacillus</taxon>
    </lineage>
</organism>
<feature type="signal peptide" evidence="8">
    <location>
        <begin position="1"/>
        <end position="25"/>
    </location>
</feature>
<gene>
    <name evidence="9" type="ORF">SAMN04488134_103188</name>
</gene>
<dbReference type="PANTHER" id="PTHR30429">
    <property type="entry name" value="D-METHIONINE-BINDING LIPOPROTEIN METQ"/>
    <property type="match status" value="1"/>
</dbReference>
<evidence type="ECO:0000256" key="2">
    <source>
        <dbReference type="ARBA" id="ARBA00022729"/>
    </source>
</evidence>
<dbReference type="Proteomes" id="UP000199300">
    <property type="component" value="Unassembled WGS sequence"/>
</dbReference>
<dbReference type="AlphaFoldDB" id="A0A1H8LGE5"/>
<dbReference type="GO" id="GO:0016020">
    <property type="term" value="C:membrane"/>
    <property type="evidence" value="ECO:0007669"/>
    <property type="project" value="UniProtKB-SubCell"/>
</dbReference>
<dbReference type="PIRSF" id="PIRSF002854">
    <property type="entry name" value="MetQ"/>
    <property type="match status" value="1"/>
</dbReference>
<dbReference type="PANTHER" id="PTHR30429:SF3">
    <property type="entry name" value="LIPOPROTEIN"/>
    <property type="match status" value="1"/>
</dbReference>
<dbReference type="EMBL" id="FODJ01000003">
    <property type="protein sequence ID" value="SEO03818.1"/>
    <property type="molecule type" value="Genomic_DNA"/>
</dbReference>
<evidence type="ECO:0000256" key="1">
    <source>
        <dbReference type="ARBA" id="ARBA00004635"/>
    </source>
</evidence>
<evidence type="ECO:0000313" key="9">
    <source>
        <dbReference type="EMBL" id="SEO03818.1"/>
    </source>
</evidence>
<dbReference type="Pfam" id="PF03180">
    <property type="entry name" value="Lipoprotein_9"/>
    <property type="match status" value="1"/>
</dbReference>
<keyword evidence="4" id="KW-0564">Palmitate</keyword>
<dbReference type="Gene3D" id="3.40.190.10">
    <property type="entry name" value="Periplasmic binding protein-like II"/>
    <property type="match status" value="2"/>
</dbReference>
<dbReference type="PROSITE" id="PS51257">
    <property type="entry name" value="PROKAR_LIPOPROTEIN"/>
    <property type="match status" value="1"/>
</dbReference>
<dbReference type="OrthoDB" id="9812878at2"/>